<accession>A0A0G4LII3</accession>
<dbReference type="InterPro" id="IPR050301">
    <property type="entry name" value="NTE"/>
</dbReference>
<evidence type="ECO:0000313" key="8">
    <source>
        <dbReference type="Proteomes" id="UP000044602"/>
    </source>
</evidence>
<dbReference type="InterPro" id="IPR016035">
    <property type="entry name" value="Acyl_Trfase/lysoPLipase"/>
</dbReference>
<evidence type="ECO:0000256" key="3">
    <source>
        <dbReference type="ARBA" id="ARBA00023098"/>
    </source>
</evidence>
<dbReference type="GO" id="GO:0016042">
    <property type="term" value="P:lipid catabolic process"/>
    <property type="evidence" value="ECO:0007669"/>
    <property type="project" value="UniProtKB-KW"/>
</dbReference>
<dbReference type="PANTHER" id="PTHR14226">
    <property type="entry name" value="NEUROPATHY TARGET ESTERASE/SWISS CHEESE D.MELANOGASTER"/>
    <property type="match status" value="1"/>
</dbReference>
<dbReference type="InterPro" id="IPR002641">
    <property type="entry name" value="PNPLA_dom"/>
</dbReference>
<sequence length="129" mass="14530">MCTRTDEEIPDVIRAFPYGDLNVFDGLEKPDTVLDHIRRLLTEGSWSDISHLTRVMRDLLGDMTFQEAYNRTRRILNICVSTESIYELPRLLNYVTAPNVMIWSAVAASCSVPLVFSAAPLLVKVPDTG</sequence>
<dbReference type="SUPFAM" id="SSF52151">
    <property type="entry name" value="FabD/lysophospholipase-like"/>
    <property type="match status" value="1"/>
</dbReference>
<comment type="caution">
    <text evidence="4">Lacks conserved residue(s) required for the propagation of feature annotation.</text>
</comment>
<keyword evidence="5" id="KW-0472">Membrane</keyword>
<evidence type="ECO:0000256" key="1">
    <source>
        <dbReference type="ARBA" id="ARBA00022801"/>
    </source>
</evidence>
<dbReference type="PANTHER" id="PTHR14226:SF10">
    <property type="entry name" value="TRIACYLGLYCEROL LIPASE 4-RELATED"/>
    <property type="match status" value="1"/>
</dbReference>
<dbReference type="GO" id="GO:0046486">
    <property type="term" value="P:glycerolipid metabolic process"/>
    <property type="evidence" value="ECO:0007669"/>
    <property type="project" value="UniProtKB-ARBA"/>
</dbReference>
<keyword evidence="8" id="KW-1185">Reference proteome</keyword>
<organism evidence="7 8">
    <name type="scientific">Verticillium longisporum</name>
    <name type="common">Verticillium dahliae var. longisporum</name>
    <dbReference type="NCBI Taxonomy" id="100787"/>
    <lineage>
        <taxon>Eukaryota</taxon>
        <taxon>Fungi</taxon>
        <taxon>Dikarya</taxon>
        <taxon>Ascomycota</taxon>
        <taxon>Pezizomycotina</taxon>
        <taxon>Sordariomycetes</taxon>
        <taxon>Hypocreomycetidae</taxon>
        <taxon>Glomerellales</taxon>
        <taxon>Plectosphaerellaceae</taxon>
        <taxon>Verticillium</taxon>
    </lineage>
</organism>
<dbReference type="Gene3D" id="3.40.1090.10">
    <property type="entry name" value="Cytosolic phospholipase A2 catalytic domain"/>
    <property type="match status" value="1"/>
</dbReference>
<evidence type="ECO:0000259" key="6">
    <source>
        <dbReference type="PROSITE" id="PS51635"/>
    </source>
</evidence>
<keyword evidence="5" id="KW-1133">Transmembrane helix</keyword>
<evidence type="ECO:0000256" key="2">
    <source>
        <dbReference type="ARBA" id="ARBA00022963"/>
    </source>
</evidence>
<protein>
    <recommendedName>
        <fullName evidence="6">PNPLA domain-containing protein</fullName>
    </recommendedName>
</protein>
<feature type="transmembrane region" description="Helical" evidence="5">
    <location>
        <begin position="100"/>
        <end position="123"/>
    </location>
</feature>
<gene>
    <name evidence="7" type="ORF">BN1708_017902</name>
</gene>
<evidence type="ECO:0000256" key="5">
    <source>
        <dbReference type="SAM" id="Phobius"/>
    </source>
</evidence>
<proteinExistence type="predicted"/>
<keyword evidence="2" id="KW-0442">Lipid degradation</keyword>
<feature type="domain" description="PNPLA" evidence="6">
    <location>
        <begin position="1"/>
        <end position="129"/>
    </location>
</feature>
<dbReference type="AlphaFoldDB" id="A0A0G4LII3"/>
<dbReference type="Proteomes" id="UP000044602">
    <property type="component" value="Unassembled WGS sequence"/>
</dbReference>
<name>A0A0G4LII3_VERLO</name>
<dbReference type="GO" id="GO:0016298">
    <property type="term" value="F:lipase activity"/>
    <property type="evidence" value="ECO:0007669"/>
    <property type="project" value="UniProtKB-ARBA"/>
</dbReference>
<keyword evidence="1" id="KW-0378">Hydrolase</keyword>
<keyword evidence="5" id="KW-0812">Transmembrane</keyword>
<feature type="non-terminal residue" evidence="7">
    <location>
        <position position="129"/>
    </location>
</feature>
<dbReference type="PROSITE" id="PS51635">
    <property type="entry name" value="PNPLA"/>
    <property type="match status" value="1"/>
</dbReference>
<reference evidence="8" key="1">
    <citation type="submission" date="2015-05" db="EMBL/GenBank/DDBJ databases">
        <authorList>
            <person name="Fogelqvist Johan"/>
        </authorList>
    </citation>
    <scope>NUCLEOTIDE SEQUENCE [LARGE SCALE GENOMIC DNA]</scope>
</reference>
<dbReference type="Pfam" id="PF01734">
    <property type="entry name" value="Patatin"/>
    <property type="match status" value="1"/>
</dbReference>
<keyword evidence="3" id="KW-0443">Lipid metabolism</keyword>
<dbReference type="STRING" id="100787.A0A0G4LII3"/>
<dbReference type="EMBL" id="CVQH01013247">
    <property type="protein sequence ID" value="CRK21827.1"/>
    <property type="molecule type" value="Genomic_DNA"/>
</dbReference>
<dbReference type="GO" id="GO:0052689">
    <property type="term" value="F:carboxylic ester hydrolase activity"/>
    <property type="evidence" value="ECO:0007669"/>
    <property type="project" value="UniProtKB-ARBA"/>
</dbReference>
<evidence type="ECO:0000256" key="4">
    <source>
        <dbReference type="PROSITE-ProRule" id="PRU01161"/>
    </source>
</evidence>
<evidence type="ECO:0000313" key="7">
    <source>
        <dbReference type="EMBL" id="CRK21827.1"/>
    </source>
</evidence>